<sequence length="616" mass="67850">MLTDVIALVLVSVLVAASAATVDPRCSRYSTGMKAQVLSYPQDCRKFVICDMGGNGQVLSCPQGLYFSDDAHACSFDMASCTHGELDGDRPEQSQPQPSMPVQPQPVPVPAPQAPQILPQPVPLPAPQAPQILPQPMPLPAPQPIPQLPVVPPPAVEIPDESQPQSWLPIVTAPPTAAEPVEEQSEVESLPPQSVGVPPRSRCCALGLINRTFPCFFLVFEQVCWDKAAGKIYPIAHDCGLYVVCMGDNNAIVQRCPRGLLYDHKQQRCEFADASNCAVPRVDAQLALDVHGVDLSLLEEEDRSDSVESDAELVVVPVKEDAATRVSELIQQDSVQPILIVPEPEQNRPEPVVEYRFRMIDNHPRCLARNNIHLTVELPHDTDCSMYLVCVGRVAIEKKCPAGQHWNAKHNWCDYAGAAGTAVTIVVTLSLVAVGLEAKVLATRDPRCPRADDPNKTVHLTHPSDCNRFLVCSSGMAYEMRCPDGLEYDVEQRSCDYDYLVRCSVDGRTQVQQANYGFEMPLEQLVQNRPSWNDLQEERMDVPVPQYKPAVSVVDARCPRTDDPMKPIHLPRTGNCGKFMKCFGGRAYEMDCPAGLEFDVTNSRCDYPVLARCSRV</sequence>
<keyword evidence="1" id="KW-0147">Chitin-binding</keyword>
<dbReference type="PROSITE" id="PS50940">
    <property type="entry name" value="CHIT_BIND_II"/>
    <property type="match status" value="5"/>
</dbReference>
<dbReference type="VEuPathDB" id="VectorBase:ASTEI20_039306"/>
<name>A0A182YC64_ANOST</name>
<keyword evidence="2 7" id="KW-0732">Signal</keyword>
<dbReference type="GO" id="GO:0008061">
    <property type="term" value="F:chitin binding"/>
    <property type="evidence" value="ECO:0007669"/>
    <property type="project" value="UniProtKB-KW"/>
</dbReference>
<evidence type="ECO:0000256" key="5">
    <source>
        <dbReference type="ARBA" id="ARBA00023180"/>
    </source>
</evidence>
<dbReference type="InterPro" id="IPR002557">
    <property type="entry name" value="Chitin-bd_dom"/>
</dbReference>
<feature type="domain" description="Chitin-binding type-2" evidence="8">
    <location>
        <begin position="23"/>
        <end position="83"/>
    </location>
</feature>
<evidence type="ECO:0000256" key="2">
    <source>
        <dbReference type="ARBA" id="ARBA00022729"/>
    </source>
</evidence>
<feature type="chain" id="PRO_5043702628" description="Chitin-binding type-2 domain-containing protein" evidence="7">
    <location>
        <begin position="20"/>
        <end position="616"/>
    </location>
</feature>
<dbReference type="VEuPathDB" id="VectorBase:ASTEI20_042379"/>
<dbReference type="Pfam" id="PF01607">
    <property type="entry name" value="CBM_14"/>
    <property type="match status" value="5"/>
</dbReference>
<feature type="signal peptide" evidence="7">
    <location>
        <begin position="1"/>
        <end position="19"/>
    </location>
</feature>
<dbReference type="EnsemblMetazoa" id="ASTEI06050-RA">
    <property type="protein sequence ID" value="ASTEI06050-PA"/>
    <property type="gene ID" value="ASTEI06050"/>
</dbReference>
<evidence type="ECO:0000313" key="10">
    <source>
        <dbReference type="Proteomes" id="UP000076408"/>
    </source>
</evidence>
<protein>
    <recommendedName>
        <fullName evidence="8">Chitin-binding type-2 domain-containing protein</fullName>
    </recommendedName>
</protein>
<reference evidence="10" key="1">
    <citation type="journal article" date="2014" name="Genome Biol.">
        <title>Genome analysis of a major urban malaria vector mosquito, Anopheles stephensi.</title>
        <authorList>
            <person name="Jiang X."/>
            <person name="Peery A."/>
            <person name="Hall A.B."/>
            <person name="Sharma A."/>
            <person name="Chen X.G."/>
            <person name="Waterhouse R.M."/>
            <person name="Komissarov A."/>
            <person name="Riehle M.M."/>
            <person name="Shouche Y."/>
            <person name="Sharakhova M.V."/>
            <person name="Lawson D."/>
            <person name="Pakpour N."/>
            <person name="Arensburger P."/>
            <person name="Davidson V.L."/>
            <person name="Eiglmeier K."/>
            <person name="Emrich S."/>
            <person name="George P."/>
            <person name="Kennedy R.C."/>
            <person name="Mane S.P."/>
            <person name="Maslen G."/>
            <person name="Oringanje C."/>
            <person name="Qi Y."/>
            <person name="Settlage R."/>
            <person name="Tojo M."/>
            <person name="Tubio J.M."/>
            <person name="Unger M.F."/>
            <person name="Wang B."/>
            <person name="Vernick K.D."/>
            <person name="Ribeiro J.M."/>
            <person name="James A.A."/>
            <person name="Michel K."/>
            <person name="Riehle M.A."/>
            <person name="Luckhart S."/>
            <person name="Sharakhov I.V."/>
            <person name="Tu Z."/>
        </authorList>
    </citation>
    <scope>NUCLEOTIDE SEQUENCE [LARGE SCALE GENOMIC DNA]</scope>
    <source>
        <strain evidence="10">Indian</strain>
    </source>
</reference>
<keyword evidence="3" id="KW-0677">Repeat</keyword>
<dbReference type="InterPro" id="IPR051940">
    <property type="entry name" value="Chitin_bind-dev_reg"/>
</dbReference>
<dbReference type="VEuPathDB" id="VectorBase:ASTE002524"/>
<evidence type="ECO:0000259" key="8">
    <source>
        <dbReference type="PROSITE" id="PS50940"/>
    </source>
</evidence>
<proteinExistence type="predicted"/>
<keyword evidence="5" id="KW-0325">Glycoprotein</keyword>
<keyword evidence="4" id="KW-1015">Disulfide bond</keyword>
<evidence type="ECO:0000313" key="9">
    <source>
        <dbReference type="EnsemblMetazoa" id="ASTEI06050-PA"/>
    </source>
</evidence>
<keyword evidence="10" id="KW-1185">Reference proteome</keyword>
<organism evidence="9 10">
    <name type="scientific">Anopheles stephensi</name>
    <name type="common">Indo-Pakistan malaria mosquito</name>
    <dbReference type="NCBI Taxonomy" id="30069"/>
    <lineage>
        <taxon>Eukaryota</taxon>
        <taxon>Metazoa</taxon>
        <taxon>Ecdysozoa</taxon>
        <taxon>Arthropoda</taxon>
        <taxon>Hexapoda</taxon>
        <taxon>Insecta</taxon>
        <taxon>Pterygota</taxon>
        <taxon>Neoptera</taxon>
        <taxon>Endopterygota</taxon>
        <taxon>Diptera</taxon>
        <taxon>Nematocera</taxon>
        <taxon>Culicoidea</taxon>
        <taxon>Culicidae</taxon>
        <taxon>Anophelinae</taxon>
        <taxon>Anopheles</taxon>
    </lineage>
</organism>
<feature type="compositionally biased region" description="Pro residues" evidence="6">
    <location>
        <begin position="98"/>
        <end position="115"/>
    </location>
</feature>
<dbReference type="VEuPathDB" id="VectorBase:ASTEI06050"/>
<dbReference type="PANTHER" id="PTHR23301">
    <property type="entry name" value="CHITIN BINDING PERITROPHIN-A"/>
    <property type="match status" value="1"/>
</dbReference>
<dbReference type="InterPro" id="IPR036508">
    <property type="entry name" value="Chitin-bd_dom_sf"/>
</dbReference>
<evidence type="ECO:0000256" key="4">
    <source>
        <dbReference type="ARBA" id="ARBA00023157"/>
    </source>
</evidence>
<dbReference type="OMA" id="TMAPTRY"/>
<accession>A0A182YC64</accession>
<dbReference type="Gene3D" id="2.170.140.10">
    <property type="entry name" value="Chitin binding domain"/>
    <property type="match status" value="5"/>
</dbReference>
<feature type="domain" description="Chitin-binding type-2" evidence="8">
    <location>
        <begin position="445"/>
        <end position="505"/>
    </location>
</feature>
<evidence type="ECO:0000256" key="3">
    <source>
        <dbReference type="ARBA" id="ARBA00022737"/>
    </source>
</evidence>
<reference evidence="9" key="2">
    <citation type="submission" date="2020-05" db="UniProtKB">
        <authorList>
            <consortium name="EnsemblMetazoa"/>
        </authorList>
    </citation>
    <scope>IDENTIFICATION</scope>
    <source>
        <strain evidence="9">Indian</strain>
    </source>
</reference>
<dbReference type="GO" id="GO:0005576">
    <property type="term" value="C:extracellular region"/>
    <property type="evidence" value="ECO:0007669"/>
    <property type="project" value="InterPro"/>
</dbReference>
<dbReference type="PANTHER" id="PTHR23301:SF0">
    <property type="entry name" value="CHITIN-BINDING TYPE-2 DOMAIN-CONTAINING PROTEIN-RELATED"/>
    <property type="match status" value="1"/>
</dbReference>
<evidence type="ECO:0000256" key="6">
    <source>
        <dbReference type="SAM" id="MobiDB-lite"/>
    </source>
</evidence>
<dbReference type="VEuPathDB" id="VectorBase:ASTEI20_037502"/>
<dbReference type="AlphaFoldDB" id="A0A182YC64"/>
<evidence type="ECO:0000256" key="7">
    <source>
        <dbReference type="SAM" id="SignalP"/>
    </source>
</evidence>
<feature type="domain" description="Chitin-binding type-2" evidence="8">
    <location>
        <begin position="363"/>
        <end position="423"/>
    </location>
</feature>
<dbReference type="SMART" id="SM00494">
    <property type="entry name" value="ChtBD2"/>
    <property type="match status" value="5"/>
</dbReference>
<dbReference type="STRING" id="30069.A0A182YC64"/>
<feature type="region of interest" description="Disordered" evidence="6">
    <location>
        <begin position="85"/>
        <end position="115"/>
    </location>
</feature>
<evidence type="ECO:0000256" key="1">
    <source>
        <dbReference type="ARBA" id="ARBA00022669"/>
    </source>
</evidence>
<dbReference type="Proteomes" id="UP000076408">
    <property type="component" value="Unassembled WGS sequence"/>
</dbReference>
<dbReference type="SUPFAM" id="SSF57625">
    <property type="entry name" value="Invertebrate chitin-binding proteins"/>
    <property type="match status" value="5"/>
</dbReference>
<feature type="domain" description="Chitin-binding type-2" evidence="8">
    <location>
        <begin position="221"/>
        <end position="279"/>
    </location>
</feature>
<feature type="domain" description="Chitin-binding type-2" evidence="8">
    <location>
        <begin position="555"/>
        <end position="615"/>
    </location>
</feature>